<dbReference type="EMBL" id="JAIQCV010000006">
    <property type="protein sequence ID" value="KAH1089848.1"/>
    <property type="molecule type" value="Genomic_DNA"/>
</dbReference>
<evidence type="ECO:0000313" key="2">
    <source>
        <dbReference type="EMBL" id="KAH1089848.1"/>
    </source>
</evidence>
<feature type="domain" description="Reverse transcriptase" evidence="1">
    <location>
        <begin position="1"/>
        <end position="267"/>
    </location>
</feature>
<name>A0A9D3VNC7_9ROSI</name>
<evidence type="ECO:0000259" key="1">
    <source>
        <dbReference type="PROSITE" id="PS50878"/>
    </source>
</evidence>
<evidence type="ECO:0000313" key="3">
    <source>
        <dbReference type="Proteomes" id="UP000828251"/>
    </source>
</evidence>
<dbReference type="PROSITE" id="PS50878">
    <property type="entry name" value="RT_POL"/>
    <property type="match status" value="1"/>
</dbReference>
<dbReference type="PANTHER" id="PTHR31635:SF196">
    <property type="entry name" value="REVERSE TRANSCRIPTASE DOMAIN-CONTAINING PROTEIN-RELATED"/>
    <property type="match status" value="1"/>
</dbReference>
<comment type="caution">
    <text evidence="2">The sequence shown here is derived from an EMBL/GenBank/DDBJ whole genome shotgun (WGS) entry which is preliminary data.</text>
</comment>
<organism evidence="2 3">
    <name type="scientific">Gossypium stocksii</name>
    <dbReference type="NCBI Taxonomy" id="47602"/>
    <lineage>
        <taxon>Eukaryota</taxon>
        <taxon>Viridiplantae</taxon>
        <taxon>Streptophyta</taxon>
        <taxon>Embryophyta</taxon>
        <taxon>Tracheophyta</taxon>
        <taxon>Spermatophyta</taxon>
        <taxon>Magnoliopsida</taxon>
        <taxon>eudicotyledons</taxon>
        <taxon>Gunneridae</taxon>
        <taxon>Pentapetalae</taxon>
        <taxon>rosids</taxon>
        <taxon>malvids</taxon>
        <taxon>Malvales</taxon>
        <taxon>Malvaceae</taxon>
        <taxon>Malvoideae</taxon>
        <taxon>Gossypium</taxon>
    </lineage>
</organism>
<proteinExistence type="predicted"/>
<dbReference type="AlphaFoldDB" id="A0A9D3VNC7"/>
<dbReference type="PANTHER" id="PTHR31635">
    <property type="entry name" value="REVERSE TRANSCRIPTASE DOMAIN-CONTAINING PROTEIN-RELATED"/>
    <property type="match status" value="1"/>
</dbReference>
<dbReference type="InterPro" id="IPR000477">
    <property type="entry name" value="RT_dom"/>
</dbReference>
<gene>
    <name evidence="2" type="ORF">J1N35_017105</name>
</gene>
<accession>A0A9D3VNC7</accession>
<sequence length="351" mass="39897">MTLIPKGISQFQPSSYCPIRLYNVAYKIISKVVVNRLKEAFPSLISPYQNAFVPGRIITNNIILASELLRTINRKTNGRASLAAFKIDMGKAFDKISWDFLLTVLEAVGFNQHWINIIRQCISTVSYQVLVNGSPSKSFSPNRGQRQSDPFSPYLFVMCMNVLYHLLKEAENDGYIRGIEISRNAPPINHLLFTDDCCIFFDVCVHSCKKLKSVLINFCSLSGLQINFEKSKLFLSPTTKVHARKWFSDILNAKKVDSPRKYLGLKIGKILKKREFFGNLLEKIDSKLAFWKSKFLSFGGTMTLIKSILSSIPLYPHSVFKSPLSICDDMDKRIRSLGGAMTREKKLHAYN</sequence>
<dbReference type="CDD" id="cd01650">
    <property type="entry name" value="RT_nLTR_like"/>
    <property type="match status" value="1"/>
</dbReference>
<keyword evidence="3" id="KW-1185">Reference proteome</keyword>
<protein>
    <recommendedName>
        <fullName evidence="1">Reverse transcriptase domain-containing protein</fullName>
    </recommendedName>
</protein>
<dbReference type="Proteomes" id="UP000828251">
    <property type="component" value="Unassembled WGS sequence"/>
</dbReference>
<dbReference type="Pfam" id="PF00078">
    <property type="entry name" value="RVT_1"/>
    <property type="match status" value="1"/>
</dbReference>
<dbReference type="SUPFAM" id="SSF56672">
    <property type="entry name" value="DNA/RNA polymerases"/>
    <property type="match status" value="1"/>
</dbReference>
<reference evidence="2 3" key="1">
    <citation type="journal article" date="2021" name="Plant Biotechnol. J.">
        <title>Multi-omics assisted identification of the key and species-specific regulatory components of drought-tolerant mechanisms in Gossypium stocksii.</title>
        <authorList>
            <person name="Yu D."/>
            <person name="Ke L."/>
            <person name="Zhang D."/>
            <person name="Wu Y."/>
            <person name="Sun Y."/>
            <person name="Mei J."/>
            <person name="Sun J."/>
            <person name="Sun Y."/>
        </authorList>
    </citation>
    <scope>NUCLEOTIDE SEQUENCE [LARGE SCALE GENOMIC DNA]</scope>
    <source>
        <strain evidence="3">cv. E1</strain>
        <tissue evidence="2">Leaf</tissue>
    </source>
</reference>
<dbReference type="OrthoDB" id="1297756at2759"/>
<dbReference type="InterPro" id="IPR043502">
    <property type="entry name" value="DNA/RNA_pol_sf"/>
</dbReference>